<accession>A0ABW2THY1</accession>
<reference evidence="2" key="1">
    <citation type="journal article" date="2019" name="Int. J. Syst. Evol. Microbiol.">
        <title>The Global Catalogue of Microorganisms (GCM) 10K type strain sequencing project: providing services to taxonomists for standard genome sequencing and annotation.</title>
        <authorList>
            <consortium name="The Broad Institute Genomics Platform"/>
            <consortium name="The Broad Institute Genome Sequencing Center for Infectious Disease"/>
            <person name="Wu L."/>
            <person name="Ma J."/>
        </authorList>
    </citation>
    <scope>NUCLEOTIDE SEQUENCE [LARGE SCALE GENOMIC DNA]</scope>
    <source>
        <strain evidence="2">JCM 17695</strain>
    </source>
</reference>
<organism evidence="1 2">
    <name type="scientific">Actinokineospora soli</name>
    <dbReference type="NCBI Taxonomy" id="1048753"/>
    <lineage>
        <taxon>Bacteria</taxon>
        <taxon>Bacillati</taxon>
        <taxon>Actinomycetota</taxon>
        <taxon>Actinomycetes</taxon>
        <taxon>Pseudonocardiales</taxon>
        <taxon>Pseudonocardiaceae</taxon>
        <taxon>Actinokineospora</taxon>
    </lineage>
</organism>
<gene>
    <name evidence="1" type="ORF">ACFQV2_03445</name>
</gene>
<dbReference type="Proteomes" id="UP001596512">
    <property type="component" value="Unassembled WGS sequence"/>
</dbReference>
<comment type="caution">
    <text evidence="1">The sequence shown here is derived from an EMBL/GenBank/DDBJ whole genome shotgun (WGS) entry which is preliminary data.</text>
</comment>
<proteinExistence type="predicted"/>
<name>A0ABW2THY1_9PSEU</name>
<protein>
    <submittedName>
        <fullName evidence="1">Uncharacterized protein</fullName>
    </submittedName>
</protein>
<sequence length="128" mass="14508">MWTLLIIAVIAWTVFVQVQARRQLDVLVPLSEKAAAEAVTSLFGVTWSQVEGRGHLNFKPRLRRHAPTLSISFEPEGTGKCQVSIWTSAWKTQYGVMAHAQLAWRKKRSVANRIQQVPTQPQQWSRGT</sequence>
<evidence type="ECO:0000313" key="1">
    <source>
        <dbReference type="EMBL" id="MFC7612833.1"/>
    </source>
</evidence>
<dbReference type="EMBL" id="JBHTEY010000004">
    <property type="protein sequence ID" value="MFC7612833.1"/>
    <property type="molecule type" value="Genomic_DNA"/>
</dbReference>
<evidence type="ECO:0000313" key="2">
    <source>
        <dbReference type="Proteomes" id="UP001596512"/>
    </source>
</evidence>
<keyword evidence="2" id="KW-1185">Reference proteome</keyword>